<evidence type="ECO:0000313" key="3">
    <source>
        <dbReference type="Proteomes" id="UP001189429"/>
    </source>
</evidence>
<dbReference type="Proteomes" id="UP001189429">
    <property type="component" value="Unassembled WGS sequence"/>
</dbReference>
<evidence type="ECO:0000256" key="1">
    <source>
        <dbReference type="SAM" id="MobiDB-lite"/>
    </source>
</evidence>
<evidence type="ECO:0000313" key="2">
    <source>
        <dbReference type="EMBL" id="CAK0875946.1"/>
    </source>
</evidence>
<feature type="non-terminal residue" evidence="2">
    <location>
        <position position="1"/>
    </location>
</feature>
<keyword evidence="3" id="KW-1185">Reference proteome</keyword>
<gene>
    <name evidence="2" type="ORF">PCOR1329_LOCUS60489</name>
</gene>
<dbReference type="EMBL" id="CAUYUJ010017577">
    <property type="protein sequence ID" value="CAK0875946.1"/>
    <property type="molecule type" value="Genomic_DNA"/>
</dbReference>
<sequence length="231" mass="25472">GAPWRPFEDGGVGGEAWARGVLRNAQPGLSLRGLPDAATCNALAKAQGRGVRTVHEAPEDIPPPLLGGDSEEDGAVTRGIALRYQFEALLNEVRYPPSALQCSWRLPPAGHPVPEDLVDDVPPRPFELRSNADSAPAPQPPHFAQHPLRPEQLKSLGWMLEQECGRGLGPFQVEWRRYWTTKPEEIDENACMSLVSRGMRVSITPARCLKNSPQEKTVYREVCGHCLVAFW</sequence>
<feature type="region of interest" description="Disordered" evidence="1">
    <location>
        <begin position="51"/>
        <end position="71"/>
    </location>
</feature>
<comment type="caution">
    <text evidence="2">The sequence shown here is derived from an EMBL/GenBank/DDBJ whole genome shotgun (WGS) entry which is preliminary data.</text>
</comment>
<protein>
    <submittedName>
        <fullName evidence="2">Uncharacterized protein</fullName>
    </submittedName>
</protein>
<name>A0ABN9VR50_9DINO</name>
<organism evidence="2 3">
    <name type="scientific">Prorocentrum cordatum</name>
    <dbReference type="NCBI Taxonomy" id="2364126"/>
    <lineage>
        <taxon>Eukaryota</taxon>
        <taxon>Sar</taxon>
        <taxon>Alveolata</taxon>
        <taxon>Dinophyceae</taxon>
        <taxon>Prorocentrales</taxon>
        <taxon>Prorocentraceae</taxon>
        <taxon>Prorocentrum</taxon>
    </lineage>
</organism>
<proteinExistence type="predicted"/>
<accession>A0ABN9VR50</accession>
<reference evidence="2" key="1">
    <citation type="submission" date="2023-10" db="EMBL/GenBank/DDBJ databases">
        <authorList>
            <person name="Chen Y."/>
            <person name="Shah S."/>
            <person name="Dougan E. K."/>
            <person name="Thang M."/>
            <person name="Chan C."/>
        </authorList>
    </citation>
    <scope>NUCLEOTIDE SEQUENCE [LARGE SCALE GENOMIC DNA]</scope>
</reference>